<dbReference type="AlphaFoldDB" id="A0A840J1J2"/>
<reference evidence="3 4" key="1">
    <citation type="submission" date="2020-08" db="EMBL/GenBank/DDBJ databases">
        <title>Sequencing the genomes of 1000 actinobacteria strains.</title>
        <authorList>
            <person name="Klenk H.-P."/>
        </authorList>
    </citation>
    <scope>NUCLEOTIDE SEQUENCE [LARGE SCALE GENOMIC DNA]</scope>
    <source>
        <strain evidence="3 4">DSM 45859</strain>
    </source>
</reference>
<evidence type="ECO:0000313" key="4">
    <source>
        <dbReference type="Proteomes" id="UP000581769"/>
    </source>
</evidence>
<name>A0A840J1J2_9PSEU</name>
<feature type="transmembrane region" description="Helical" evidence="2">
    <location>
        <begin position="186"/>
        <end position="207"/>
    </location>
</feature>
<keyword evidence="4" id="KW-1185">Reference proteome</keyword>
<sequence length="324" mass="31601">MTDESRGAGGSVGPPWSVDLLADLHAGVLAEDEAARLWPQVEADPEARTIIEALEATTADLSALAGAPAPPMPAEYAARLDAALAAESAARQPAASTVVADPVATSPAGAVPSSADATSSQLAAAPPSADATSSQAGAVPSQAGATPFQTGAASSTSGAASSTSGATSSAPVADLSAARRRRNRRLGWAGGVLTAAAAAVVALAVTVPGTSTESGTPNVAAPAPTGPSVSGDGGGAEALIGGSVGVRDFGPLRDERRLDVCVAAAGMDPKVRPEGIRPVNVAGKAGVLVIYTTGRLAEFRLVAFGADCGPADPAKLFDKVVGGR</sequence>
<organism evidence="3 4">
    <name type="scientific">Amycolatopsis jiangsuensis</name>
    <dbReference type="NCBI Taxonomy" id="1181879"/>
    <lineage>
        <taxon>Bacteria</taxon>
        <taxon>Bacillati</taxon>
        <taxon>Actinomycetota</taxon>
        <taxon>Actinomycetes</taxon>
        <taxon>Pseudonocardiales</taxon>
        <taxon>Pseudonocardiaceae</taxon>
        <taxon>Amycolatopsis</taxon>
    </lineage>
</organism>
<keyword evidence="2" id="KW-0472">Membrane</keyword>
<feature type="compositionally biased region" description="Low complexity" evidence="1">
    <location>
        <begin position="150"/>
        <end position="170"/>
    </location>
</feature>
<dbReference type="RefSeq" id="WP_246458956.1">
    <property type="nucleotide sequence ID" value="NZ_JACHMG010000001.1"/>
</dbReference>
<comment type="caution">
    <text evidence="3">The sequence shown here is derived from an EMBL/GenBank/DDBJ whole genome shotgun (WGS) entry which is preliminary data.</text>
</comment>
<feature type="compositionally biased region" description="Low complexity" evidence="1">
    <location>
        <begin position="117"/>
        <end position="136"/>
    </location>
</feature>
<keyword evidence="2" id="KW-1133">Transmembrane helix</keyword>
<proteinExistence type="predicted"/>
<gene>
    <name evidence="3" type="ORF">BJY18_004743</name>
</gene>
<dbReference type="Proteomes" id="UP000581769">
    <property type="component" value="Unassembled WGS sequence"/>
</dbReference>
<evidence type="ECO:0000256" key="2">
    <source>
        <dbReference type="SAM" id="Phobius"/>
    </source>
</evidence>
<evidence type="ECO:0000256" key="1">
    <source>
        <dbReference type="SAM" id="MobiDB-lite"/>
    </source>
</evidence>
<keyword evidence="2" id="KW-0812">Transmembrane</keyword>
<accession>A0A840J1J2</accession>
<feature type="region of interest" description="Disordered" evidence="1">
    <location>
        <begin position="107"/>
        <end position="176"/>
    </location>
</feature>
<dbReference type="EMBL" id="JACHMG010000001">
    <property type="protein sequence ID" value="MBB4687258.1"/>
    <property type="molecule type" value="Genomic_DNA"/>
</dbReference>
<protein>
    <submittedName>
        <fullName evidence="3">Anti-sigma-K factor RskA</fullName>
    </submittedName>
</protein>
<evidence type="ECO:0000313" key="3">
    <source>
        <dbReference type="EMBL" id="MBB4687258.1"/>
    </source>
</evidence>
<feature type="region of interest" description="Disordered" evidence="1">
    <location>
        <begin position="210"/>
        <end position="234"/>
    </location>
</feature>